<keyword evidence="2 7" id="KW-0732">Signal</keyword>
<accession>A0A9P5NN02</accession>
<dbReference type="Pfam" id="PF12999">
    <property type="entry name" value="PRKCSH-like"/>
    <property type="match status" value="1"/>
</dbReference>
<dbReference type="AlphaFoldDB" id="A0A9P5NN02"/>
<keyword evidence="10" id="KW-1185">Reference proteome</keyword>
<keyword evidence="5" id="KW-0175">Coiled coil</keyword>
<sequence length="494" mass="55775">MIPWLLLLCASVPLVASAAPPKTLGVPPHLVSKYVPSKAGTWTCLDGSKDIPWDFVNDDSCDCPDGSDEPASMLRWFDELPGVCPNTCKEIGEEYQKKRKAELKLRKTGSKIRSTYIAFAHQEKKRLQTEVDKLADEIKVKEKEVQRLQDIADRTESLSQAALEHKQQSPLYQNLIEHHNALKSLQREYKNHLEREKALGLILDTLRTGYNPNYQDMAVLEAVRGWEELAGLPHINDGAEAPKVEGEGEGTQQQGGEKLEEGEWSAEELTHDEHIQAPQEGSILFDVEAYLPDSVVPAYEDFKSSLVNLLQKVGLYRGSDSSGADSSRAWQVYYDAKNELDRLTKDKETKENDIKEIFNVHGFGERGEWKKLDGHCLELDTGDYTYEVCLFDEIKQKPNNGGTTFSLGKFKRWNKDAEPGSPEFYSKQVYKKGTRCWNGPERNTKLLLSCGTENKVLTVQELEKCEYEITATTPALCLPVEEDEKKSGKGREEL</sequence>
<dbReference type="GO" id="GO:0006491">
    <property type="term" value="P:N-glycan processing"/>
    <property type="evidence" value="ECO:0007669"/>
    <property type="project" value="TreeGrafter"/>
</dbReference>
<feature type="chain" id="PRO_5040155180" description="Glucosidase 2 subunit beta" evidence="7">
    <location>
        <begin position="19"/>
        <end position="494"/>
    </location>
</feature>
<dbReference type="InterPro" id="IPR028146">
    <property type="entry name" value="PRKCSH_N"/>
</dbReference>
<dbReference type="InterPro" id="IPR044865">
    <property type="entry name" value="MRH_dom"/>
</dbReference>
<feature type="coiled-coil region" evidence="5">
    <location>
        <begin position="333"/>
        <end position="360"/>
    </location>
</feature>
<dbReference type="InterPro" id="IPR039794">
    <property type="entry name" value="Gtb1-like"/>
</dbReference>
<dbReference type="GO" id="GO:0017177">
    <property type="term" value="C:glucosidase II complex"/>
    <property type="evidence" value="ECO:0007669"/>
    <property type="project" value="TreeGrafter"/>
</dbReference>
<dbReference type="PANTHER" id="PTHR12630">
    <property type="entry name" value="N-LINKED OLIGOSACCHARIDE PROCESSING"/>
    <property type="match status" value="1"/>
</dbReference>
<reference evidence="9" key="1">
    <citation type="submission" date="2020-11" db="EMBL/GenBank/DDBJ databases">
        <authorList>
            <consortium name="DOE Joint Genome Institute"/>
            <person name="Ahrendt S."/>
            <person name="Riley R."/>
            <person name="Andreopoulos W."/>
            <person name="LaButti K."/>
            <person name="Pangilinan J."/>
            <person name="Ruiz-duenas F.J."/>
            <person name="Barrasa J.M."/>
            <person name="Sanchez-Garcia M."/>
            <person name="Camarero S."/>
            <person name="Miyauchi S."/>
            <person name="Serrano A."/>
            <person name="Linde D."/>
            <person name="Babiker R."/>
            <person name="Drula E."/>
            <person name="Ayuso-Fernandez I."/>
            <person name="Pacheco R."/>
            <person name="Padilla G."/>
            <person name="Ferreira P."/>
            <person name="Barriuso J."/>
            <person name="Kellner H."/>
            <person name="Castanera R."/>
            <person name="Alfaro M."/>
            <person name="Ramirez L."/>
            <person name="Pisabarro A.G."/>
            <person name="Kuo A."/>
            <person name="Tritt A."/>
            <person name="Lipzen A."/>
            <person name="He G."/>
            <person name="Yan M."/>
            <person name="Ng V."/>
            <person name="Cullen D."/>
            <person name="Martin F."/>
            <person name="Rosso M.-N."/>
            <person name="Henrissat B."/>
            <person name="Hibbett D."/>
            <person name="Martinez A.T."/>
            <person name="Grigoriev I.V."/>
        </authorList>
    </citation>
    <scope>NUCLEOTIDE SEQUENCE</scope>
    <source>
        <strain evidence="9">AH 44721</strain>
    </source>
</reference>
<evidence type="ECO:0000256" key="1">
    <source>
        <dbReference type="ARBA" id="ARBA00022387"/>
    </source>
</evidence>
<evidence type="ECO:0000259" key="8">
    <source>
        <dbReference type="PROSITE" id="PS51914"/>
    </source>
</evidence>
<gene>
    <name evidence="9" type="ORF">CPB84DRAFT_1780861</name>
</gene>
<feature type="coiled-coil region" evidence="5">
    <location>
        <begin position="117"/>
        <end position="195"/>
    </location>
</feature>
<dbReference type="Gene3D" id="2.70.130.10">
    <property type="entry name" value="Mannose-6-phosphate receptor binding domain"/>
    <property type="match status" value="1"/>
</dbReference>
<evidence type="ECO:0000256" key="6">
    <source>
        <dbReference type="SAM" id="MobiDB-lite"/>
    </source>
</evidence>
<evidence type="ECO:0000313" key="9">
    <source>
        <dbReference type="EMBL" id="KAF8898115.1"/>
    </source>
</evidence>
<evidence type="ECO:0000256" key="5">
    <source>
        <dbReference type="SAM" id="Coils"/>
    </source>
</evidence>
<protein>
    <recommendedName>
        <fullName evidence="1">Glucosidase 2 subunit beta</fullName>
    </recommendedName>
</protein>
<proteinExistence type="predicted"/>
<evidence type="ECO:0000256" key="2">
    <source>
        <dbReference type="ARBA" id="ARBA00022729"/>
    </source>
</evidence>
<evidence type="ECO:0000256" key="3">
    <source>
        <dbReference type="ARBA" id="ARBA00022824"/>
    </source>
</evidence>
<dbReference type="EMBL" id="JADNYJ010000055">
    <property type="protein sequence ID" value="KAF8898115.1"/>
    <property type="molecule type" value="Genomic_DNA"/>
</dbReference>
<dbReference type="Proteomes" id="UP000724874">
    <property type="component" value="Unassembled WGS sequence"/>
</dbReference>
<dbReference type="SUPFAM" id="SSF50911">
    <property type="entry name" value="Mannose 6-phosphate receptor domain"/>
    <property type="match status" value="1"/>
</dbReference>
<name>A0A9P5NN02_GYMJU</name>
<evidence type="ECO:0000313" key="10">
    <source>
        <dbReference type="Proteomes" id="UP000724874"/>
    </source>
</evidence>
<feature type="region of interest" description="Disordered" evidence="6">
    <location>
        <begin position="236"/>
        <end position="257"/>
    </location>
</feature>
<dbReference type="Pfam" id="PF13015">
    <property type="entry name" value="PRKCSH_1"/>
    <property type="match status" value="1"/>
</dbReference>
<keyword evidence="4" id="KW-1015">Disulfide bond</keyword>
<dbReference type="OrthoDB" id="28322at2759"/>
<comment type="caution">
    <text evidence="9">The sequence shown here is derived from an EMBL/GenBank/DDBJ whole genome shotgun (WGS) entry which is preliminary data.</text>
</comment>
<evidence type="ECO:0000256" key="7">
    <source>
        <dbReference type="SAM" id="SignalP"/>
    </source>
</evidence>
<dbReference type="PROSITE" id="PS51914">
    <property type="entry name" value="MRH"/>
    <property type="match status" value="1"/>
</dbReference>
<dbReference type="PANTHER" id="PTHR12630:SF1">
    <property type="entry name" value="GLUCOSIDASE 2 SUBUNIT BETA"/>
    <property type="match status" value="1"/>
</dbReference>
<feature type="domain" description="MRH" evidence="8">
    <location>
        <begin position="374"/>
        <end position="479"/>
    </location>
</feature>
<organism evidence="9 10">
    <name type="scientific">Gymnopilus junonius</name>
    <name type="common">Spectacular rustgill mushroom</name>
    <name type="synonym">Gymnopilus spectabilis subsp. junonius</name>
    <dbReference type="NCBI Taxonomy" id="109634"/>
    <lineage>
        <taxon>Eukaryota</taxon>
        <taxon>Fungi</taxon>
        <taxon>Dikarya</taxon>
        <taxon>Basidiomycota</taxon>
        <taxon>Agaricomycotina</taxon>
        <taxon>Agaricomycetes</taxon>
        <taxon>Agaricomycetidae</taxon>
        <taxon>Agaricales</taxon>
        <taxon>Agaricineae</taxon>
        <taxon>Hymenogastraceae</taxon>
        <taxon>Gymnopilus</taxon>
    </lineage>
</organism>
<dbReference type="InterPro" id="IPR009011">
    <property type="entry name" value="Man6P_isomerase_rcpt-bd_dom_sf"/>
</dbReference>
<keyword evidence="3" id="KW-0256">Endoplasmic reticulum</keyword>
<dbReference type="InterPro" id="IPR036607">
    <property type="entry name" value="PRKCSH"/>
</dbReference>
<feature type="signal peptide" evidence="7">
    <location>
        <begin position="1"/>
        <end position="18"/>
    </location>
</feature>
<evidence type="ECO:0000256" key="4">
    <source>
        <dbReference type="ARBA" id="ARBA00023157"/>
    </source>
</evidence>